<protein>
    <recommendedName>
        <fullName evidence="4">Peptidase S74 domain-containing protein</fullName>
    </recommendedName>
</protein>
<accession>A0ABQ5QIM0</accession>
<dbReference type="InterPro" id="IPR030392">
    <property type="entry name" value="S74_ICA"/>
</dbReference>
<feature type="compositionally biased region" description="Low complexity" evidence="2">
    <location>
        <begin position="201"/>
        <end position="220"/>
    </location>
</feature>
<name>A0ABQ5QIM0_9BACT</name>
<feature type="region of interest" description="Disordered" evidence="2">
    <location>
        <begin position="185"/>
        <end position="220"/>
    </location>
</feature>
<dbReference type="EMBL" id="BSDE01000006">
    <property type="protein sequence ID" value="GLH74418.1"/>
    <property type="molecule type" value="Genomic_DNA"/>
</dbReference>
<reference evidence="5 6" key="1">
    <citation type="journal article" date="2023" name="Antonie Van Leeuwenhoek">
        <title>Mesoterricola silvestris gen. nov., sp. nov., Mesoterricola sediminis sp. nov., Geothrix oryzae sp. nov., Geothrix edaphica sp. nov., Geothrix rubra sp. nov., and Geothrix limicola sp. nov., six novel members of Acidobacteriota isolated from soils.</title>
        <authorList>
            <person name="Itoh H."/>
            <person name="Sugisawa Y."/>
            <person name="Mise K."/>
            <person name="Xu Z."/>
            <person name="Kuniyasu M."/>
            <person name="Ushijima N."/>
            <person name="Kawano K."/>
            <person name="Kobayashi E."/>
            <person name="Shiratori Y."/>
            <person name="Masuda Y."/>
            <person name="Senoo K."/>
        </authorList>
    </citation>
    <scope>NUCLEOTIDE SEQUENCE [LARGE SCALE GENOMIC DNA]</scope>
    <source>
        <strain evidence="5 6">Red804</strain>
    </source>
</reference>
<proteinExistence type="predicted"/>
<evidence type="ECO:0000313" key="5">
    <source>
        <dbReference type="EMBL" id="GLH74418.1"/>
    </source>
</evidence>
<keyword evidence="3" id="KW-0732">Signal</keyword>
<dbReference type="PROSITE" id="PS51257">
    <property type="entry name" value="PROKAR_LIPOPROTEIN"/>
    <property type="match status" value="1"/>
</dbReference>
<keyword evidence="6" id="KW-1185">Reference proteome</keyword>
<comment type="caution">
    <text evidence="5">The sequence shown here is derived from an EMBL/GenBank/DDBJ whole genome shotgun (WGS) entry which is preliminary data.</text>
</comment>
<feature type="chain" id="PRO_5046301636" description="Peptidase S74 domain-containing protein" evidence="3">
    <location>
        <begin position="30"/>
        <end position="978"/>
    </location>
</feature>
<sequence length="978" mass="97430">MRRSLLTPTLSALIACTPLPLLQAQTVPAVDPAPLPTLTYQGRLMEASVPVSGARSFTFSILDSSGAEQWNSGAQTLTVSEGLYAIALGTTGMPPLPVSLLGKAGLKLHVTVTNQALTPDVDIVPAFQARSAWEVVGAFSGDVAGTQNQMLLMKLQGLPLDLTSAPPTTGQALVFNGSKWVASTVAGTQGPQGPQGPPGPQGIQGIQGIQGLQGLPGQPGASPFTLNGADAVFTTGAMGLGISPPAASALLDLTSTTKGFLPPRMTQVQRAAIASPSLGLMVYQTDGAAGLYQFDGSVWSMFGLSGAASGVISVGTGTGLTGGPITTSGTISLANTAVTPGSYVRANLTVDAQGRLSAASNGPALNLATEATGILPLANGGTGAATALAARTALGAAGSGANGDITSLTGLSTALTLSQGGTGATTAATARTNLGLGSVENTALSTWPGSANITTLGTVTTGSVPAANVSGLGALASLNSINNGNWSGSALAVANGGTGATTAPAARTNLGLGSVENTALSTWPGSANITTLGTITSGSVPVANVSGLGALASLNSINNGNWSGSALAVGNGGTGLTGVGSDGTVLTVVSGAPAWTAPAAGTWTVTGNDIKNANSGYVELAHNLVLADPAGGATSALQIWDGAGPTRMPFLHAYASTNGLGGKNTFLGHSAGNFTMDVNAINNTGLGNLALGQLTSGHDNTALGVLCMFSNLNGNYNVAVGSGAMGGGSFSGSNDVVIGSSAGNNLSGGSANVLVGDGAGGHVGNGNNNTLLGTRADVDVGTATNRIAIGYFAQATADNSAVFGGDSLTSFSFGSSASSAMTQVIPAKDNAVSLGTASNQWADQYSVNIHSVNAVTVTSDARVKTDLQPIRKALDLLMQLQPRTYFKHQAHFVGGRLILDAEGTEEAGFLAQDVFLILPSAVQRPADETSALWGVRYEQVIPYAVRAVQELKAENDALRSELQTLRADLAEIKASLKR</sequence>
<feature type="domain" description="Peptidase S74" evidence="4">
    <location>
        <begin position="859"/>
        <end position="962"/>
    </location>
</feature>
<dbReference type="RefSeq" id="WP_285576699.1">
    <property type="nucleotide sequence ID" value="NZ_BSDE01000006.1"/>
</dbReference>
<evidence type="ECO:0000256" key="2">
    <source>
        <dbReference type="SAM" id="MobiDB-lite"/>
    </source>
</evidence>
<evidence type="ECO:0000313" key="6">
    <source>
        <dbReference type="Proteomes" id="UP001165069"/>
    </source>
</evidence>
<evidence type="ECO:0000256" key="1">
    <source>
        <dbReference type="SAM" id="Coils"/>
    </source>
</evidence>
<dbReference type="Proteomes" id="UP001165069">
    <property type="component" value="Unassembled WGS sequence"/>
</dbReference>
<evidence type="ECO:0000259" key="4">
    <source>
        <dbReference type="PROSITE" id="PS51688"/>
    </source>
</evidence>
<gene>
    <name evidence="5" type="ORF">GETHLI_29200</name>
</gene>
<dbReference type="PROSITE" id="PS51688">
    <property type="entry name" value="ICA"/>
    <property type="match status" value="1"/>
</dbReference>
<evidence type="ECO:0000256" key="3">
    <source>
        <dbReference type="SAM" id="SignalP"/>
    </source>
</evidence>
<feature type="signal peptide" evidence="3">
    <location>
        <begin position="1"/>
        <end position="29"/>
    </location>
</feature>
<dbReference type="Gene3D" id="4.10.1090.10">
    <property type="entry name" value="Endosialidase, domain 4"/>
    <property type="match status" value="1"/>
</dbReference>
<dbReference type="InterPro" id="IPR044914">
    <property type="entry name" value="Endosialidase_C_dom_sf"/>
</dbReference>
<feature type="coiled-coil region" evidence="1">
    <location>
        <begin position="948"/>
        <end position="975"/>
    </location>
</feature>
<dbReference type="Pfam" id="PF13884">
    <property type="entry name" value="Peptidase_S74"/>
    <property type="match status" value="1"/>
</dbReference>
<keyword evidence="1" id="KW-0175">Coiled coil</keyword>
<organism evidence="5 6">
    <name type="scientific">Geothrix limicola</name>
    <dbReference type="NCBI Taxonomy" id="2927978"/>
    <lineage>
        <taxon>Bacteria</taxon>
        <taxon>Pseudomonadati</taxon>
        <taxon>Acidobacteriota</taxon>
        <taxon>Holophagae</taxon>
        <taxon>Holophagales</taxon>
        <taxon>Holophagaceae</taxon>
        <taxon>Geothrix</taxon>
    </lineage>
</organism>